<accession>A0A921LQK5</accession>
<reference evidence="4" key="2">
    <citation type="submission" date="2021-09" db="EMBL/GenBank/DDBJ databases">
        <authorList>
            <person name="Gilroy R."/>
        </authorList>
    </citation>
    <scope>NUCLEOTIDE SEQUENCE</scope>
    <source>
        <strain evidence="4">ChiGjej2B2-7701</strain>
    </source>
</reference>
<dbReference type="InterPro" id="IPR050678">
    <property type="entry name" value="DNA_Partitioning_ATPase"/>
</dbReference>
<evidence type="ECO:0000256" key="1">
    <source>
        <dbReference type="ARBA" id="ARBA00006976"/>
    </source>
</evidence>
<protein>
    <submittedName>
        <fullName evidence="4">ParA family protein</fullName>
    </submittedName>
</protein>
<dbReference type="Proteomes" id="UP000746751">
    <property type="component" value="Unassembled WGS sequence"/>
</dbReference>
<gene>
    <name evidence="4" type="ORF">K8U80_01370</name>
</gene>
<comment type="function">
    <text evidence="2">May play a role in septum formation.</text>
</comment>
<dbReference type="SUPFAM" id="SSF52540">
    <property type="entry name" value="P-loop containing nucleoside triphosphate hydrolases"/>
    <property type="match status" value="1"/>
</dbReference>
<dbReference type="PANTHER" id="PTHR13696">
    <property type="entry name" value="P-LOOP CONTAINING NUCLEOSIDE TRIPHOSPHATE HYDROLASE"/>
    <property type="match status" value="1"/>
</dbReference>
<evidence type="ECO:0000313" key="5">
    <source>
        <dbReference type="Proteomes" id="UP000746751"/>
    </source>
</evidence>
<dbReference type="PANTHER" id="PTHR13696:SF99">
    <property type="entry name" value="COBYRINIC ACID AC-DIAMIDE SYNTHASE"/>
    <property type="match status" value="1"/>
</dbReference>
<dbReference type="FunFam" id="3.40.50.300:FF:000285">
    <property type="entry name" value="Sporulation initiation inhibitor Soj"/>
    <property type="match status" value="1"/>
</dbReference>
<dbReference type="EMBL" id="DYVF01000011">
    <property type="protein sequence ID" value="HJG30024.1"/>
    <property type="molecule type" value="Genomic_DNA"/>
</dbReference>
<evidence type="ECO:0000313" key="4">
    <source>
        <dbReference type="EMBL" id="HJG30024.1"/>
    </source>
</evidence>
<evidence type="ECO:0000256" key="2">
    <source>
        <dbReference type="ARBA" id="ARBA00059092"/>
    </source>
</evidence>
<name>A0A921LQK5_9ACTN</name>
<feature type="domain" description="AAA" evidence="3">
    <location>
        <begin position="5"/>
        <end position="184"/>
    </location>
</feature>
<sequence>MCPCKVLAIANQKGGTGKTTTAASLGVALAMRGKRVLLVDADPQGDLTTSLGWNPDELEVTLATHLERAVLDEPFPCRTGILSHAEGVDLMPANIELSGTEVALVNAMSREHTMRSWLDRAKRGYDFAIVDCPPSLGMMTINALTAADGVVVPVQAQYLPAKGMTQLVKTVNRVRRHINPSLRIEGVLLTLVDARTNLARQVERSIRGSYGEALRVYEATVPVAVKAAESSAHGKSVFAYDASGKVARAYARLAREVSGVGPKSRDSHQPSVGR</sequence>
<dbReference type="AlphaFoldDB" id="A0A921LQK5"/>
<comment type="similarity">
    <text evidence="1">Belongs to the ParA family.</text>
</comment>
<dbReference type="Pfam" id="PF13614">
    <property type="entry name" value="AAA_31"/>
    <property type="match status" value="1"/>
</dbReference>
<organism evidence="4 5">
    <name type="scientific">Collinsella ihumii</name>
    <dbReference type="NCBI Taxonomy" id="1720204"/>
    <lineage>
        <taxon>Bacteria</taxon>
        <taxon>Bacillati</taxon>
        <taxon>Actinomycetota</taxon>
        <taxon>Coriobacteriia</taxon>
        <taxon>Coriobacteriales</taxon>
        <taxon>Coriobacteriaceae</taxon>
        <taxon>Collinsella</taxon>
    </lineage>
</organism>
<evidence type="ECO:0000259" key="3">
    <source>
        <dbReference type="Pfam" id="PF13614"/>
    </source>
</evidence>
<dbReference type="InterPro" id="IPR025669">
    <property type="entry name" value="AAA_dom"/>
</dbReference>
<dbReference type="Gene3D" id="3.40.50.300">
    <property type="entry name" value="P-loop containing nucleotide triphosphate hydrolases"/>
    <property type="match status" value="1"/>
</dbReference>
<comment type="caution">
    <text evidence="4">The sequence shown here is derived from an EMBL/GenBank/DDBJ whole genome shotgun (WGS) entry which is preliminary data.</text>
</comment>
<dbReference type="InterPro" id="IPR027417">
    <property type="entry name" value="P-loop_NTPase"/>
</dbReference>
<dbReference type="CDD" id="cd02042">
    <property type="entry name" value="ParAB_family"/>
    <property type="match status" value="1"/>
</dbReference>
<proteinExistence type="inferred from homology"/>
<reference evidence="4" key="1">
    <citation type="journal article" date="2021" name="PeerJ">
        <title>Extensive microbial diversity within the chicken gut microbiome revealed by metagenomics and culture.</title>
        <authorList>
            <person name="Gilroy R."/>
            <person name="Ravi A."/>
            <person name="Getino M."/>
            <person name="Pursley I."/>
            <person name="Horton D.L."/>
            <person name="Alikhan N.F."/>
            <person name="Baker D."/>
            <person name="Gharbi K."/>
            <person name="Hall N."/>
            <person name="Watson M."/>
            <person name="Adriaenssens E.M."/>
            <person name="Foster-Nyarko E."/>
            <person name="Jarju S."/>
            <person name="Secka A."/>
            <person name="Antonio M."/>
            <person name="Oren A."/>
            <person name="Chaudhuri R.R."/>
            <person name="La Ragione R."/>
            <person name="Hildebrand F."/>
            <person name="Pallen M.J."/>
        </authorList>
    </citation>
    <scope>NUCLEOTIDE SEQUENCE</scope>
    <source>
        <strain evidence="4">ChiGjej2B2-7701</strain>
    </source>
</reference>